<dbReference type="InterPro" id="IPR000195">
    <property type="entry name" value="Rab-GAP-TBC_dom"/>
</dbReference>
<dbReference type="SUPFAM" id="SSF47923">
    <property type="entry name" value="Ypt/Rab-GAP domain of gyp1p"/>
    <property type="match status" value="2"/>
</dbReference>
<proteinExistence type="predicted"/>
<dbReference type="SMART" id="SM00164">
    <property type="entry name" value="TBC"/>
    <property type="match status" value="1"/>
</dbReference>
<name>A0AAF0J3D2_9BASI</name>
<dbReference type="Pfam" id="PF00566">
    <property type="entry name" value="RabGAP-TBC"/>
    <property type="match status" value="1"/>
</dbReference>
<evidence type="ECO:0000313" key="3">
    <source>
        <dbReference type="EMBL" id="WFD22885.1"/>
    </source>
</evidence>
<evidence type="ECO:0000259" key="2">
    <source>
        <dbReference type="PROSITE" id="PS50086"/>
    </source>
</evidence>
<dbReference type="Gene3D" id="1.10.472.80">
    <property type="entry name" value="Ypt/Rab-GAP domain of gyp1p, domain 3"/>
    <property type="match status" value="1"/>
</dbReference>
<sequence>MDVWSAPASLRPNAKVSDNVHGSLRVRSSSEKPDASSISIVFDTDSGTAAFTYPLSDLTSVRLCTPSAARPTGHVVLSTKQGTDTHVFFHTDTYANTSTTSRWLGRQFIQAVKPWGDMVASVQEPGLFLLHPSPPDKSFHTSPRFADDAIEAVLARRVPLEPQKTRTDTLGQWAKSTRLLVLSQFSQVTRGVRQSREAFTTHAFTRRAQPQVSASQAGPYMVSPQTQSTLDSSVIEYDAARVYLAKWAQQIAREGELNQLAEHAMDAGPDKEAEELLGATALPPVPGLAATEGAMSLDECTAMLHAGTRIDVMAQHIFHRGLSPSARPLMWPYLLGAEPVQRDSALRAQAQEHAKQRYYAFLTRWFGKCDARPDLNGSRHRIWIDCLRADTKHSFFQQPPPVDTYAQMQESGWDRPAHQGTTQAQVNPHLYTLSSILLTFVLYTEEGDDAAMPPVEGYVQGMSDLCLVCYVACQGDEAATFWTFVALMRRWGENYVADQSGMRRELLLLQRLVAELCPQLYAYLRDLDALHLFFCFRWILVCFKREFPLNDVLRLWDALWAAQWSDGSGHGWPLCTHFELFVSLAILESHFPLMLRHLRSFDEVLMFIHSLSHQMDIATVLRRSEALVYRLRSRTVHADSMEPDLRALVLHAPMY</sequence>
<reference evidence="3" key="1">
    <citation type="submission" date="2023-03" db="EMBL/GenBank/DDBJ databases">
        <title>Mating type loci evolution in Malassezia.</title>
        <authorList>
            <person name="Coelho M.A."/>
        </authorList>
    </citation>
    <scope>NUCLEOTIDE SEQUENCE</scope>
    <source>
        <strain evidence="3">CBS 12830</strain>
    </source>
</reference>
<dbReference type="PANTHER" id="PTHR22957">
    <property type="entry name" value="TBC1 DOMAIN FAMILY MEMBER GTPASE-ACTIVATING PROTEIN"/>
    <property type="match status" value="1"/>
</dbReference>
<protein>
    <submittedName>
        <fullName evidence="3">GTPase activating protein</fullName>
    </submittedName>
</protein>
<feature type="domain" description="Rab-GAP TBC" evidence="2">
    <location>
        <begin position="321"/>
        <end position="563"/>
    </location>
</feature>
<dbReference type="Proteomes" id="UP001214415">
    <property type="component" value="Chromosome 3"/>
</dbReference>
<dbReference type="GO" id="GO:0005096">
    <property type="term" value="F:GTPase activator activity"/>
    <property type="evidence" value="ECO:0007669"/>
    <property type="project" value="UniProtKB-KW"/>
</dbReference>
<dbReference type="InterPro" id="IPR035969">
    <property type="entry name" value="Rab-GAP_TBC_sf"/>
</dbReference>
<evidence type="ECO:0000256" key="1">
    <source>
        <dbReference type="ARBA" id="ARBA00022468"/>
    </source>
</evidence>
<dbReference type="Gene3D" id="1.10.8.270">
    <property type="entry name" value="putative rabgap domain of human tbc1 domain family member 14 like domains"/>
    <property type="match status" value="1"/>
</dbReference>
<keyword evidence="1" id="KW-0343">GTPase activation</keyword>
<dbReference type="PANTHER" id="PTHR22957:SF502">
    <property type="entry name" value="SMALL G PROTEIN SIGNALING MODULATOR 2-RELATED"/>
    <property type="match status" value="1"/>
</dbReference>
<gene>
    <name evidence="3" type="primary">GYP7</name>
    <name evidence="3" type="ORF">MEQU1_001562</name>
</gene>
<dbReference type="PROSITE" id="PS50086">
    <property type="entry name" value="TBC_RABGAP"/>
    <property type="match status" value="1"/>
</dbReference>
<dbReference type="EMBL" id="CP119902">
    <property type="protein sequence ID" value="WFD22885.1"/>
    <property type="molecule type" value="Genomic_DNA"/>
</dbReference>
<keyword evidence="4" id="KW-1185">Reference proteome</keyword>
<accession>A0AAF0J3D2</accession>
<dbReference type="AlphaFoldDB" id="A0AAF0J3D2"/>
<organism evidence="3 4">
    <name type="scientific">Malassezia equina</name>
    <dbReference type="NCBI Taxonomy" id="1381935"/>
    <lineage>
        <taxon>Eukaryota</taxon>
        <taxon>Fungi</taxon>
        <taxon>Dikarya</taxon>
        <taxon>Basidiomycota</taxon>
        <taxon>Ustilaginomycotina</taxon>
        <taxon>Malasseziomycetes</taxon>
        <taxon>Malasseziales</taxon>
        <taxon>Malasseziaceae</taxon>
        <taxon>Malassezia</taxon>
    </lineage>
</organism>
<evidence type="ECO:0000313" key="4">
    <source>
        <dbReference type="Proteomes" id="UP001214415"/>
    </source>
</evidence>